<dbReference type="RefSeq" id="XP_056511015.1">
    <property type="nucleotide sequence ID" value="XM_056655402.1"/>
</dbReference>
<evidence type="ECO:0000256" key="2">
    <source>
        <dbReference type="ARBA" id="ARBA00007520"/>
    </source>
</evidence>
<feature type="transmembrane region" description="Helical" evidence="9">
    <location>
        <begin position="29"/>
        <end position="52"/>
    </location>
</feature>
<evidence type="ECO:0000259" key="10">
    <source>
        <dbReference type="PROSITE" id="PS50850"/>
    </source>
</evidence>
<organism evidence="11 12">
    <name type="scientific">Penicillium alfredii</name>
    <dbReference type="NCBI Taxonomy" id="1506179"/>
    <lineage>
        <taxon>Eukaryota</taxon>
        <taxon>Fungi</taxon>
        <taxon>Dikarya</taxon>
        <taxon>Ascomycota</taxon>
        <taxon>Pezizomycotina</taxon>
        <taxon>Eurotiomycetes</taxon>
        <taxon>Eurotiomycetidae</taxon>
        <taxon>Eurotiales</taxon>
        <taxon>Aspergillaceae</taxon>
        <taxon>Penicillium</taxon>
    </lineage>
</organism>
<gene>
    <name evidence="11" type="ORF">NUU61_004820</name>
</gene>
<evidence type="ECO:0000256" key="3">
    <source>
        <dbReference type="ARBA" id="ARBA00022692"/>
    </source>
</evidence>
<evidence type="ECO:0000256" key="5">
    <source>
        <dbReference type="ARBA" id="ARBA00023136"/>
    </source>
</evidence>
<comment type="subcellular location">
    <subcellularLocation>
        <location evidence="1">Vacuole membrane</location>
        <topology evidence="1">Multi-pass membrane protein</topology>
    </subcellularLocation>
</comment>
<dbReference type="OrthoDB" id="10021397at2759"/>
<evidence type="ECO:0000256" key="4">
    <source>
        <dbReference type="ARBA" id="ARBA00022989"/>
    </source>
</evidence>
<name>A0A9W9F8L6_9EURO</name>
<dbReference type="SUPFAM" id="SSF103473">
    <property type="entry name" value="MFS general substrate transporter"/>
    <property type="match status" value="1"/>
</dbReference>
<evidence type="ECO:0000256" key="9">
    <source>
        <dbReference type="SAM" id="Phobius"/>
    </source>
</evidence>
<feature type="transmembrane region" description="Helical" evidence="9">
    <location>
        <begin position="180"/>
        <end position="203"/>
    </location>
</feature>
<protein>
    <recommendedName>
        <fullName evidence="7">Efflux pump dotC</fullName>
    </recommendedName>
    <alternativeName>
        <fullName evidence="8">Dothistromin biosynthesis protein C</fullName>
    </alternativeName>
</protein>
<evidence type="ECO:0000256" key="6">
    <source>
        <dbReference type="ARBA" id="ARBA00057269"/>
    </source>
</evidence>
<feature type="transmembrane region" description="Helical" evidence="9">
    <location>
        <begin position="354"/>
        <end position="374"/>
    </location>
</feature>
<keyword evidence="3 9" id="KW-0812">Transmembrane</keyword>
<dbReference type="Pfam" id="PF07690">
    <property type="entry name" value="MFS_1"/>
    <property type="match status" value="1"/>
</dbReference>
<reference evidence="11" key="1">
    <citation type="submission" date="2022-11" db="EMBL/GenBank/DDBJ databases">
        <authorList>
            <person name="Petersen C."/>
        </authorList>
    </citation>
    <scope>NUCLEOTIDE SEQUENCE</scope>
    <source>
        <strain evidence="11">IBT 34128</strain>
    </source>
</reference>
<comment type="caution">
    <text evidence="11">The sequence shown here is derived from an EMBL/GenBank/DDBJ whole genome shotgun (WGS) entry which is preliminary data.</text>
</comment>
<dbReference type="InterPro" id="IPR036259">
    <property type="entry name" value="MFS_trans_sf"/>
</dbReference>
<dbReference type="FunFam" id="1.20.1720.10:FF:000014">
    <property type="entry name" value="MFS drug transporter, putative"/>
    <property type="match status" value="1"/>
</dbReference>
<comment type="similarity">
    <text evidence="2">Belongs to the major facilitator superfamily. TCR/Tet family.</text>
</comment>
<dbReference type="EMBL" id="JAPMSZ010000007">
    <property type="protein sequence ID" value="KAJ5095464.1"/>
    <property type="molecule type" value="Genomic_DNA"/>
</dbReference>
<dbReference type="GO" id="GO:0005886">
    <property type="term" value="C:plasma membrane"/>
    <property type="evidence" value="ECO:0007669"/>
    <property type="project" value="TreeGrafter"/>
</dbReference>
<dbReference type="PANTHER" id="PTHR23501">
    <property type="entry name" value="MAJOR FACILITATOR SUPERFAMILY"/>
    <property type="match status" value="1"/>
</dbReference>
<dbReference type="Gene3D" id="1.20.1720.10">
    <property type="entry name" value="Multidrug resistance protein D"/>
    <property type="match status" value="1"/>
</dbReference>
<dbReference type="FunFam" id="1.20.1250.20:FF:000196">
    <property type="entry name" value="MFS toxin efflux pump (AflT)"/>
    <property type="match status" value="1"/>
</dbReference>
<feature type="transmembrane region" description="Helical" evidence="9">
    <location>
        <begin position="95"/>
        <end position="121"/>
    </location>
</feature>
<feature type="transmembrane region" description="Helical" evidence="9">
    <location>
        <begin position="127"/>
        <end position="145"/>
    </location>
</feature>
<comment type="function">
    <text evidence="6">Efflux pump; part of the gene cluster that mediates the biosynthesis of dothistromin (DOTH), a polyketide toxin very similar in structure to the aflatoxin precursor, versicolorin B. One function of dotC may be to transport early-stage dothistromin biosynthetic intermediates from the cytoplasm into vacuoles, thereby affecting the rate of dothistromin production.</text>
</comment>
<reference evidence="11" key="2">
    <citation type="journal article" date="2023" name="IMA Fungus">
        <title>Comparative genomic study of the Penicillium genus elucidates a diverse pangenome and 15 lateral gene transfer events.</title>
        <authorList>
            <person name="Petersen C."/>
            <person name="Sorensen T."/>
            <person name="Nielsen M.R."/>
            <person name="Sondergaard T.E."/>
            <person name="Sorensen J.L."/>
            <person name="Fitzpatrick D.A."/>
            <person name="Frisvad J.C."/>
            <person name="Nielsen K.L."/>
        </authorList>
    </citation>
    <scope>NUCLEOTIDE SEQUENCE</scope>
    <source>
        <strain evidence="11">IBT 34128</strain>
    </source>
</reference>
<dbReference type="Proteomes" id="UP001141434">
    <property type="component" value="Unassembled WGS sequence"/>
</dbReference>
<feature type="transmembrane region" description="Helical" evidence="9">
    <location>
        <begin position="328"/>
        <end position="347"/>
    </location>
</feature>
<feature type="transmembrane region" description="Helical" evidence="9">
    <location>
        <begin position="215"/>
        <end position="238"/>
    </location>
</feature>
<feature type="domain" description="Major facilitator superfamily (MFS) profile" evidence="10">
    <location>
        <begin position="30"/>
        <end position="520"/>
    </location>
</feature>
<feature type="transmembrane region" description="Helical" evidence="9">
    <location>
        <begin position="64"/>
        <end position="83"/>
    </location>
</feature>
<keyword evidence="4 9" id="KW-1133">Transmembrane helix</keyword>
<keyword evidence="12" id="KW-1185">Reference proteome</keyword>
<dbReference type="PRINTS" id="PR01036">
    <property type="entry name" value="TCRTETB"/>
</dbReference>
<keyword evidence="5 9" id="KW-0472">Membrane</keyword>
<dbReference type="InterPro" id="IPR011701">
    <property type="entry name" value="MFS"/>
</dbReference>
<dbReference type="Gene3D" id="1.20.1250.20">
    <property type="entry name" value="MFS general substrate transporter like domains"/>
    <property type="match status" value="1"/>
</dbReference>
<feature type="transmembrane region" description="Helical" evidence="9">
    <location>
        <begin position="289"/>
        <end position="308"/>
    </location>
</feature>
<evidence type="ECO:0000256" key="8">
    <source>
        <dbReference type="ARBA" id="ARBA00083178"/>
    </source>
</evidence>
<dbReference type="GO" id="GO:0022857">
    <property type="term" value="F:transmembrane transporter activity"/>
    <property type="evidence" value="ECO:0007669"/>
    <property type="project" value="InterPro"/>
</dbReference>
<evidence type="ECO:0000313" key="12">
    <source>
        <dbReference type="Proteomes" id="UP001141434"/>
    </source>
</evidence>
<dbReference type="CDD" id="cd17502">
    <property type="entry name" value="MFS_Azr1_MDR_like"/>
    <property type="match status" value="1"/>
</dbReference>
<dbReference type="GO" id="GO:0005774">
    <property type="term" value="C:vacuolar membrane"/>
    <property type="evidence" value="ECO:0007669"/>
    <property type="project" value="UniProtKB-SubCell"/>
</dbReference>
<dbReference type="PANTHER" id="PTHR23501:SF102">
    <property type="entry name" value="DRUG TRANSPORTER, PUTATIVE (AFU_ORTHOLOGUE AFUA_3G08530)-RELATED"/>
    <property type="match status" value="1"/>
</dbReference>
<proteinExistence type="inferred from homology"/>
<dbReference type="InterPro" id="IPR020846">
    <property type="entry name" value="MFS_dom"/>
</dbReference>
<dbReference type="PROSITE" id="PS50850">
    <property type="entry name" value="MFS"/>
    <property type="match status" value="1"/>
</dbReference>
<dbReference type="GeneID" id="81394570"/>
<dbReference type="AlphaFoldDB" id="A0A9W9F8L6"/>
<evidence type="ECO:0000313" key="11">
    <source>
        <dbReference type="EMBL" id="KAJ5095464.1"/>
    </source>
</evidence>
<sequence>MASTSQQHTVPSSLQNGDSSRRSMLETSIVMFSLCAAVFVAALDVTIITTSMPTIAGHFHSKSGYTWIGSSYILANTATIPAWGKVSDIWGRKPLLLIALVIFFAGSLICSVGDTMALLLFGRAVQGLGSAGLLTLVNICVSDLFSLRDRGLYFGLISVVWALACGVAPVLGGIFTERATWRWCFWINLPITGLVFVLLWFTLRLETPRTPIRDGLKAVDWSGCVFVIGSTIMLLLGLDFGGATHPWNSATVVCLIVFGVVVVGLFVVNEWKMVKYPVIPLIFFRDKSGVASFLVCFCHGFIFMGEAYYLPLYFQAVLGVSPIMSGVYLLPLVLSISISAALTGIFIQRTGKYVPAMWFGLVLLTLGVGLLIILEDTANWGKIMGFQIISGAGVGLNFEGPLLALQAIVGVENTATATATIGFVRSLSTAVSVVIGAVVFQNQMVQEGPKLVGVLGEKLASQLADGGATASIELIETLPMTQKLAARHAFYMSLRTMWIMYVAFAAVGLLAGFFVDAHYLSKEHKTVVLGLREERELSQSTLN</sequence>
<feature type="transmembrane region" description="Helical" evidence="9">
    <location>
        <begin position="250"/>
        <end position="268"/>
    </location>
</feature>
<feature type="transmembrane region" description="Helical" evidence="9">
    <location>
        <begin position="498"/>
        <end position="515"/>
    </location>
</feature>
<feature type="transmembrane region" description="Helical" evidence="9">
    <location>
        <begin position="152"/>
        <end position="174"/>
    </location>
</feature>
<accession>A0A9W9F8L6</accession>
<evidence type="ECO:0000256" key="7">
    <source>
        <dbReference type="ARBA" id="ARBA00069956"/>
    </source>
</evidence>
<evidence type="ECO:0000256" key="1">
    <source>
        <dbReference type="ARBA" id="ARBA00004128"/>
    </source>
</evidence>